<evidence type="ECO:0000313" key="4">
    <source>
        <dbReference type="EMBL" id="GAG31464.1"/>
    </source>
</evidence>
<dbReference type="InterPro" id="IPR040372">
    <property type="entry name" value="YaeB-like"/>
</dbReference>
<protein>
    <recommendedName>
        <fullName evidence="3">TsaA-like domain-containing protein</fullName>
    </recommendedName>
</protein>
<evidence type="ECO:0000259" key="3">
    <source>
        <dbReference type="PROSITE" id="PS51668"/>
    </source>
</evidence>
<dbReference type="EMBL" id="BARS01047971">
    <property type="protein sequence ID" value="GAG31464.1"/>
    <property type="molecule type" value="Genomic_DNA"/>
</dbReference>
<keyword evidence="1" id="KW-0949">S-adenosyl-L-methionine</keyword>
<dbReference type="InterPro" id="IPR023370">
    <property type="entry name" value="TrmO-like_N"/>
</dbReference>
<dbReference type="CDD" id="cd09281">
    <property type="entry name" value="UPF0066"/>
    <property type="match status" value="1"/>
</dbReference>
<dbReference type="SUPFAM" id="SSF118196">
    <property type="entry name" value="YaeB-like"/>
    <property type="match status" value="1"/>
</dbReference>
<dbReference type="PROSITE" id="PS51668">
    <property type="entry name" value="TSAA_2"/>
    <property type="match status" value="1"/>
</dbReference>
<organism evidence="4">
    <name type="scientific">marine sediment metagenome</name>
    <dbReference type="NCBI Taxonomy" id="412755"/>
    <lineage>
        <taxon>unclassified sequences</taxon>
        <taxon>metagenomes</taxon>
        <taxon>ecological metagenomes</taxon>
    </lineage>
</organism>
<evidence type="ECO:0000256" key="2">
    <source>
        <dbReference type="ARBA" id="ARBA00033753"/>
    </source>
</evidence>
<comment type="similarity">
    <text evidence="2">Belongs to the tRNA methyltransferase O family.</text>
</comment>
<dbReference type="PANTHER" id="PTHR12818:SF0">
    <property type="entry name" value="TRNA (ADENINE(37)-N6)-METHYLTRANSFERASE"/>
    <property type="match status" value="1"/>
</dbReference>
<comment type="caution">
    <text evidence="4">The sequence shown here is derived from an EMBL/GenBank/DDBJ whole genome shotgun (WGS) entry which is preliminary data.</text>
</comment>
<dbReference type="InterPro" id="IPR036413">
    <property type="entry name" value="YaeB-like_sf"/>
</dbReference>
<proteinExistence type="inferred from homology"/>
<gene>
    <name evidence="4" type="ORF">S01H1_71983</name>
</gene>
<dbReference type="NCBIfam" id="TIGR00104">
    <property type="entry name" value="tRNA_TsaA"/>
    <property type="match status" value="1"/>
</dbReference>
<dbReference type="PANTHER" id="PTHR12818">
    <property type="entry name" value="TRNA (ADENINE(37)-N6)-METHYLTRANSFERASE"/>
    <property type="match status" value="1"/>
</dbReference>
<feature type="domain" description="TsaA-like" evidence="3">
    <location>
        <begin position="10"/>
        <end position="143"/>
    </location>
</feature>
<name>X0WKI7_9ZZZZ</name>
<dbReference type="AlphaFoldDB" id="X0WKI7"/>
<reference evidence="4" key="1">
    <citation type="journal article" date="2014" name="Front. Microbiol.">
        <title>High frequency of phylogenetically diverse reductive dehalogenase-homologous genes in deep subseafloor sedimentary metagenomes.</title>
        <authorList>
            <person name="Kawai M."/>
            <person name="Futagami T."/>
            <person name="Toyoda A."/>
            <person name="Takaki Y."/>
            <person name="Nishi S."/>
            <person name="Hori S."/>
            <person name="Arai W."/>
            <person name="Tsubouchi T."/>
            <person name="Morono Y."/>
            <person name="Uchiyama I."/>
            <person name="Ito T."/>
            <person name="Fujiyama A."/>
            <person name="Inagaki F."/>
            <person name="Takami H."/>
        </authorList>
    </citation>
    <scope>NUCLEOTIDE SEQUENCE</scope>
    <source>
        <strain evidence="4">Expedition CK06-06</strain>
    </source>
</reference>
<accession>X0WKI7</accession>
<dbReference type="Pfam" id="PF01980">
    <property type="entry name" value="TrmO_N"/>
    <property type="match status" value="1"/>
</dbReference>
<dbReference type="Gene3D" id="2.40.30.70">
    <property type="entry name" value="YaeB-like"/>
    <property type="match status" value="1"/>
</dbReference>
<evidence type="ECO:0000256" key="1">
    <source>
        <dbReference type="ARBA" id="ARBA00022691"/>
    </source>
</evidence>
<sequence>MASQLPHMTIKPIGIVRSKIKKTPKPEYDWRGIVSQIVVDSSLSEALEGLEGYSHIIVIYWMHQAIDPSKMALKVHPKGNRELPLVGLFASRSPYRPNPVGQKIVRLLKRQGNILWVEGLDAVDRTPVIDIKPYIPGYDSAADATVPQWTESKQASA</sequence>
<dbReference type="InterPro" id="IPR036414">
    <property type="entry name" value="YaeB_N_sf"/>
</dbReference>